<dbReference type="Proteomes" id="UP000315783">
    <property type="component" value="Unassembled WGS sequence"/>
</dbReference>
<name>A0A545VFD4_9HYPO</name>
<proteinExistence type="predicted"/>
<evidence type="ECO:0000313" key="1">
    <source>
        <dbReference type="EMBL" id="TQW00427.1"/>
    </source>
</evidence>
<organism evidence="1 2">
    <name type="scientific">Cordyceps javanica</name>
    <dbReference type="NCBI Taxonomy" id="43265"/>
    <lineage>
        <taxon>Eukaryota</taxon>
        <taxon>Fungi</taxon>
        <taxon>Dikarya</taxon>
        <taxon>Ascomycota</taxon>
        <taxon>Pezizomycotina</taxon>
        <taxon>Sordariomycetes</taxon>
        <taxon>Hypocreomycetidae</taxon>
        <taxon>Hypocreales</taxon>
        <taxon>Cordycipitaceae</taxon>
        <taxon>Cordyceps</taxon>
    </lineage>
</organism>
<evidence type="ECO:0000313" key="2">
    <source>
        <dbReference type="Proteomes" id="UP000315783"/>
    </source>
</evidence>
<sequence length="143" mass="15922">MRRSALAGLKKIPRAPVDALTRATQIRARTGKWILPGCPLRHKPHSALATDLPPITCSSIPDRKCGACFFFFCQHCARLGWLGFCEPETGVKLTVAHTTHIRPSLSFAAQHTSQYSRLTTVPQGPHHTAYFPYFHNFTGLLLK</sequence>
<gene>
    <name evidence="1" type="ORF">IF1G_00358</name>
</gene>
<accession>A0A545VFD4</accession>
<protein>
    <submittedName>
        <fullName evidence="1">Uncharacterized protein</fullName>
    </submittedName>
</protein>
<keyword evidence="2" id="KW-1185">Reference proteome</keyword>
<dbReference type="AlphaFoldDB" id="A0A545VFD4"/>
<comment type="caution">
    <text evidence="1">The sequence shown here is derived from an EMBL/GenBank/DDBJ whole genome shotgun (WGS) entry which is preliminary data.</text>
</comment>
<dbReference type="EMBL" id="SPUK01000001">
    <property type="protein sequence ID" value="TQW00427.1"/>
    <property type="molecule type" value="Genomic_DNA"/>
</dbReference>
<reference evidence="1 2" key="1">
    <citation type="journal article" date="2019" name="Appl. Microbiol. Biotechnol.">
        <title>Genome sequence of Isaria javanica and comparative genome analysis insights into family S53 peptidase evolution in fungal entomopathogens.</title>
        <authorList>
            <person name="Lin R."/>
            <person name="Zhang X."/>
            <person name="Xin B."/>
            <person name="Zou M."/>
            <person name="Gao Y."/>
            <person name="Qin F."/>
            <person name="Hu Q."/>
            <person name="Xie B."/>
            <person name="Cheng X."/>
        </authorList>
    </citation>
    <scope>NUCLEOTIDE SEQUENCE [LARGE SCALE GENOMIC DNA]</scope>
    <source>
        <strain evidence="1 2">IJ1G</strain>
    </source>
</reference>